<dbReference type="RefSeq" id="WP_307820110.1">
    <property type="nucleotide sequence ID" value="NZ_JBEXDP010000083.1"/>
</dbReference>
<dbReference type="InterPro" id="IPR049449">
    <property type="entry name" value="TesB_ACOT8-like_N"/>
</dbReference>
<dbReference type="SUPFAM" id="SSF54637">
    <property type="entry name" value="Thioesterase/thiol ester dehydrase-isomerase"/>
    <property type="match status" value="2"/>
</dbReference>
<organism evidence="3 4">
    <name type="scientific">Streptomyces flaveolus</name>
    <dbReference type="NCBI Taxonomy" id="67297"/>
    <lineage>
        <taxon>Bacteria</taxon>
        <taxon>Bacillati</taxon>
        <taxon>Actinomycetota</taxon>
        <taxon>Actinomycetes</taxon>
        <taxon>Kitasatosporales</taxon>
        <taxon>Streptomycetaceae</taxon>
        <taxon>Streptomyces</taxon>
    </lineage>
</organism>
<dbReference type="InterPro" id="IPR052389">
    <property type="entry name" value="Sec_Metab_Biosynth-Assoc"/>
</dbReference>
<dbReference type="Pfam" id="PF20789">
    <property type="entry name" value="4HBT_3C"/>
    <property type="match status" value="1"/>
</dbReference>
<dbReference type="InterPro" id="IPR049450">
    <property type="entry name" value="ACOT8-like_C"/>
</dbReference>
<dbReference type="Gene3D" id="2.40.160.210">
    <property type="entry name" value="Acyl-CoA thioesterase, double hotdog domain"/>
    <property type="match status" value="1"/>
</dbReference>
<evidence type="ECO:0000313" key="4">
    <source>
        <dbReference type="Proteomes" id="UP001551011"/>
    </source>
</evidence>
<keyword evidence="4" id="KW-1185">Reference proteome</keyword>
<reference evidence="3 4" key="1">
    <citation type="submission" date="2024-06" db="EMBL/GenBank/DDBJ databases">
        <title>The Natural Products Discovery Center: Release of the First 8490 Sequenced Strains for Exploring Actinobacteria Biosynthetic Diversity.</title>
        <authorList>
            <person name="Kalkreuter E."/>
            <person name="Kautsar S.A."/>
            <person name="Yang D."/>
            <person name="Bader C.D."/>
            <person name="Teijaro C.N."/>
            <person name="Fluegel L."/>
            <person name="Davis C.M."/>
            <person name="Simpson J.R."/>
            <person name="Lauterbach L."/>
            <person name="Steele A.D."/>
            <person name="Gui C."/>
            <person name="Meng S."/>
            <person name="Li G."/>
            <person name="Viehrig K."/>
            <person name="Ye F."/>
            <person name="Su P."/>
            <person name="Kiefer A.F."/>
            <person name="Nichols A."/>
            <person name="Cepeda A.J."/>
            <person name="Yan W."/>
            <person name="Fan B."/>
            <person name="Jiang Y."/>
            <person name="Adhikari A."/>
            <person name="Zheng C.-J."/>
            <person name="Schuster L."/>
            <person name="Cowan T.M."/>
            <person name="Smanski M.J."/>
            <person name="Chevrette M.G."/>
            <person name="De Carvalho L.P.S."/>
            <person name="Shen B."/>
        </authorList>
    </citation>
    <scope>NUCLEOTIDE SEQUENCE [LARGE SCALE GENOMIC DNA]</scope>
    <source>
        <strain evidence="3 4">NPDC020594</strain>
    </source>
</reference>
<proteinExistence type="predicted"/>
<accession>A0ABV3AF70</accession>
<evidence type="ECO:0000259" key="2">
    <source>
        <dbReference type="Pfam" id="PF20789"/>
    </source>
</evidence>
<sequence length="255" mass="27126">MRIDGSWTSWAGAHGGYVAALALAAMHDRLAGRTGHPVPVRTVGAHFLAPVDQRSLRFEARVLREGRRTSMSAVTALQGGDPVLTGSAVFGRGGSGPAYTDLPAPAVPDPEDCPPLALPPDLALFASHLEIRPATDARPLGGGERAELLAWIRFADRRPLDARTLVVLADALPPALFALWTVPRPVPTAELTVHFTDAVDARPASEWALVRIRTEHAGSGWAIENSALWSTDGRLLALARQARAVREGFDAPRAG</sequence>
<dbReference type="Proteomes" id="UP001551011">
    <property type="component" value="Unassembled WGS sequence"/>
</dbReference>
<dbReference type="EMBL" id="JBFAEG010000021">
    <property type="protein sequence ID" value="MEU5710597.1"/>
    <property type="molecule type" value="Genomic_DNA"/>
</dbReference>
<dbReference type="PANTHER" id="PTHR38110">
    <property type="entry name" value="CHROMOSOME 23, WHOLE GENOME SHOTGUN SEQUENCE"/>
    <property type="match status" value="1"/>
</dbReference>
<dbReference type="PANTHER" id="PTHR38110:SF1">
    <property type="entry name" value="THIOESTERASE DOMAIN-CONTAINING PROTEIN"/>
    <property type="match status" value="1"/>
</dbReference>
<feature type="domain" description="Acyl-CoA thioesterase-like C-terminal" evidence="2">
    <location>
        <begin position="110"/>
        <end position="242"/>
    </location>
</feature>
<gene>
    <name evidence="3" type="ORF">AB0H04_27620</name>
</gene>
<dbReference type="Pfam" id="PF13622">
    <property type="entry name" value="4HBT_3"/>
    <property type="match status" value="1"/>
</dbReference>
<dbReference type="InterPro" id="IPR029069">
    <property type="entry name" value="HotDog_dom_sf"/>
</dbReference>
<evidence type="ECO:0000313" key="3">
    <source>
        <dbReference type="EMBL" id="MEU5710597.1"/>
    </source>
</evidence>
<name>A0ABV3AF70_9ACTN</name>
<protein>
    <submittedName>
        <fullName evidence="3">Thioesterase family protein</fullName>
    </submittedName>
</protein>
<dbReference type="InterPro" id="IPR042171">
    <property type="entry name" value="Acyl-CoA_hotdog"/>
</dbReference>
<feature type="domain" description="Acyl-CoA thioesterase-like N-terminal HotDog" evidence="1">
    <location>
        <begin position="4"/>
        <end position="91"/>
    </location>
</feature>
<evidence type="ECO:0000259" key="1">
    <source>
        <dbReference type="Pfam" id="PF13622"/>
    </source>
</evidence>
<comment type="caution">
    <text evidence="3">The sequence shown here is derived from an EMBL/GenBank/DDBJ whole genome shotgun (WGS) entry which is preliminary data.</text>
</comment>